<dbReference type="AlphaFoldDB" id="A0A1F8F8X5"/>
<comment type="caution">
    <text evidence="1">The sequence shown here is derived from an EMBL/GenBank/DDBJ whole genome shotgun (WGS) entry which is preliminary data.</text>
</comment>
<proteinExistence type="predicted"/>
<name>A0A1F8F8X5_9BACT</name>
<accession>A0A1F8F8X5</accession>
<gene>
    <name evidence="1" type="ORF">A3C61_02185</name>
</gene>
<protein>
    <submittedName>
        <fullName evidence="1">Uncharacterized protein</fullName>
    </submittedName>
</protein>
<reference evidence="1 2" key="1">
    <citation type="journal article" date="2016" name="Nat. Commun.">
        <title>Thousands of microbial genomes shed light on interconnected biogeochemical processes in an aquifer system.</title>
        <authorList>
            <person name="Anantharaman K."/>
            <person name="Brown C.T."/>
            <person name="Hug L.A."/>
            <person name="Sharon I."/>
            <person name="Castelle C.J."/>
            <person name="Probst A.J."/>
            <person name="Thomas B.C."/>
            <person name="Singh A."/>
            <person name="Wilkins M.J."/>
            <person name="Karaoz U."/>
            <person name="Brodie E.L."/>
            <person name="Williams K.H."/>
            <person name="Hubbard S.S."/>
            <person name="Banfield J.F."/>
        </authorList>
    </citation>
    <scope>NUCLEOTIDE SEQUENCE [LARGE SCALE GENOMIC DNA]</scope>
</reference>
<sequence length="109" mass="12364">MKKFASIFIVAIIITGLSFLYNNFFVSGLPEVHKPAISSKNSFIAGVTELTDHLLQMRRAGVMEFTEEELLYSPLEIIQRYPSYFQFPRITYEPIRNGTVISVGDPSSK</sequence>
<evidence type="ECO:0000313" key="1">
    <source>
        <dbReference type="EMBL" id="OGN09048.1"/>
    </source>
</evidence>
<evidence type="ECO:0000313" key="2">
    <source>
        <dbReference type="Proteomes" id="UP000178908"/>
    </source>
</evidence>
<dbReference type="Proteomes" id="UP000178908">
    <property type="component" value="Unassembled WGS sequence"/>
</dbReference>
<organism evidence="1 2">
    <name type="scientific">Candidatus Yanofskybacteria bacterium RIFCSPHIGHO2_02_FULL_39_10</name>
    <dbReference type="NCBI Taxonomy" id="1802674"/>
    <lineage>
        <taxon>Bacteria</taxon>
        <taxon>Candidatus Yanofskyibacteriota</taxon>
    </lineage>
</organism>
<dbReference type="EMBL" id="MGJO01000033">
    <property type="protein sequence ID" value="OGN09048.1"/>
    <property type="molecule type" value="Genomic_DNA"/>
</dbReference>